<dbReference type="EMBL" id="JH712080">
    <property type="protein sequence ID" value="EFO25233.2"/>
    <property type="molecule type" value="Genomic_DNA"/>
</dbReference>
<accession>A0A1I7VT83</accession>
<evidence type="ECO:0000313" key="5">
    <source>
        <dbReference type="WBParaSite" id="EN70_6001"/>
    </source>
</evidence>
<proteinExistence type="predicted"/>
<protein>
    <submittedName>
        <fullName evidence="5">Shootin-1</fullName>
    </submittedName>
</protein>
<evidence type="ECO:0000313" key="4">
    <source>
        <dbReference type="Proteomes" id="UP000095285"/>
    </source>
</evidence>
<dbReference type="CTD" id="9940642"/>
<reference evidence="3 4" key="1">
    <citation type="submission" date="2012-04" db="EMBL/GenBank/DDBJ databases">
        <title>The Genome Sequence of Loa loa.</title>
        <authorList>
            <consortium name="The Broad Institute Genome Sequencing Platform"/>
            <consortium name="Broad Institute Genome Sequencing Center for Infectious Disease"/>
            <person name="Nutman T.B."/>
            <person name="Fink D.L."/>
            <person name="Russ C."/>
            <person name="Young S."/>
            <person name="Zeng Q."/>
            <person name="Gargeya S."/>
            <person name="Alvarado L."/>
            <person name="Berlin A."/>
            <person name="Chapman S.B."/>
            <person name="Chen Z."/>
            <person name="Freedman E."/>
            <person name="Gellesch M."/>
            <person name="Goldberg J."/>
            <person name="Griggs A."/>
            <person name="Gujja S."/>
            <person name="Heilman E.R."/>
            <person name="Heiman D."/>
            <person name="Howarth C."/>
            <person name="Mehta T."/>
            <person name="Neiman D."/>
            <person name="Pearson M."/>
            <person name="Roberts A."/>
            <person name="Saif S."/>
            <person name="Shea T."/>
            <person name="Shenoy N."/>
            <person name="Sisk P."/>
            <person name="Stolte C."/>
            <person name="Sykes S."/>
            <person name="White J."/>
            <person name="Yandava C."/>
            <person name="Haas B."/>
            <person name="Henn M.R."/>
            <person name="Nusbaum C."/>
            <person name="Birren B."/>
        </authorList>
    </citation>
    <scope>NUCLEOTIDE SEQUENCE [LARGE SCALE GENOMIC DNA]</scope>
</reference>
<gene>
    <name evidence="3 5" type="ORF">LOAG_03255</name>
</gene>
<dbReference type="KEGG" id="loa:LOAG_03255"/>
<feature type="region of interest" description="Disordered" evidence="2">
    <location>
        <begin position="976"/>
        <end position="1003"/>
    </location>
</feature>
<organism evidence="4 5">
    <name type="scientific">Loa loa</name>
    <name type="common">Eye worm</name>
    <name type="synonym">Filaria loa</name>
    <dbReference type="NCBI Taxonomy" id="7209"/>
    <lineage>
        <taxon>Eukaryota</taxon>
        <taxon>Metazoa</taxon>
        <taxon>Ecdysozoa</taxon>
        <taxon>Nematoda</taxon>
        <taxon>Chromadorea</taxon>
        <taxon>Rhabditida</taxon>
        <taxon>Spirurina</taxon>
        <taxon>Spiruromorpha</taxon>
        <taxon>Filarioidea</taxon>
        <taxon>Onchocercidae</taxon>
        <taxon>Loa</taxon>
    </lineage>
</organism>
<evidence type="ECO:0000256" key="1">
    <source>
        <dbReference type="SAM" id="Coils"/>
    </source>
</evidence>
<dbReference type="WBParaSite" id="EN70_6001">
    <property type="protein sequence ID" value="EN70_6001"/>
    <property type="gene ID" value="EN70_6001"/>
</dbReference>
<accession>A0A1S0U5M9</accession>
<sequence length="1598" mass="179554">MTSSTSTHSTFSGLSEGCLSEACSSGLQNRTSTEESQEDCPKCAAMRLNTIVAEEALASLSGQFKNLQKELKKTEQVSKINEEQAKYIDERRSKLEKLEAEHTSLYAEYENLRINHDSLKRQYDEVVATARRNQRLIEESVKYHDTCKVAMENLMAEKEARQELLTKYLKSVEAAAKINDSMKQLEKKCVQLQAVNEKLEPFRYHCPAMLRLLLEFGEIIENNGLMTKALQKRLTRYKDRSDLREYLLGKTRRITNLSESSTRTIEESSDDDELAKGVEDLLLTIGSPPRLRSSKKSLSSKEEIRNIEESSANSVKEMLNVRAAEKGNLLKKKLESVKALHVSIPEVQSNSDVFMEKSKTLCKRQLDLTEMQKKEILLTDVEEGKVMFDDVMNVCIPSISSPSLPKKNNEWIENDVHQDENGLQKNILRDVHENFLKSTREKDGTNTSEVETENESSEEKRVYGSTERLSTWLSFVHLDPLLPELGRPTFLDTSEASRQHGSDDYIDNLFGPLSPSISSRQTSVSSTEGCVISKNKTRLRSKMDDTADALTPKEIECLAEPLSLPLVPSSPTHSSMTASTVSASGTSEDSGSLGCIPASTMKAVTVIHNERADKGSVQNLKVSDGINELLSVEEYIPAVSQTSRHIITTGSKCTGMLWSQRKRSESNPQNEERLGIRAGSSKLSKVITTSTDTREDELDTNQGYSTQQLRNEKVISRRAVLSGKKCLEKEGNLVRLPESKVESVLEMLREESDELKAIRNEEKLEGCIDNPVPQGQPLRRSAWKKQARIDSWSSQDNQELMIDTKEFITVQNDLETEVLTQQENVNINSSEAVENQILNVDNIAIHGHSGKEVWNFTMSWESFDERKSSEGNRENSTKDGILSTMKSGNQIAKRKQNNTTQSTVMHVEREITLRNGLESAEIAVECSSKNIGIRESKKSLVTRNNKLVTSEAKKRKLAEELISNVEDKWEDAGQITTSSQKSKMIGTYRGKEPVSENSESTSKSMTSNIKLLEAELNDLNDDDNRLEIVTDDAGVSCHNMEIASGEIHVSNNCIGSEKAKATTVTTKKSISTVRSEMYKKMHKRLAVQTSCMKELGRIQKKTIVSTLSASKKVEQPNITQRKRAAIMLPTGRDVLNKAKSVGLPAIQHSAIRVSTSATKIPVGSDEAAVMCLFDQALSESNYNDKLLEIVQKFQTPTISAISCEKLAECSVKFINKLDVGNMWHSVVVAVRYWSGKQKDRCASAKVLELHQVASSKERNFIEVLHQLSGEEHWSDVISFFLRKMITSLMKTRPVSVAQHGLNIRCILLCTRILLQDGSNNEVLRKVTNLLQHLIERDSSDRVVPMMCYSVAIVPEIVDKLLIDENEQYESVRRVMSVHLASRDELFTIFNKVIMSRLLNKSTYNATCLQKLSIDGFHRWFSESISTIVTDISGLNLESMELSPGFSSAVMTCYALFSLATNRLVPDKEALVLPVLNDCVRIISGHFESEEKERNAVFADTTGLQSLSDDMLVKTMLRLLLFGRLITSFIRSTECCILPQIANLVEKIHRLREFARLKLEQEGETAENRLLYFGLNDWLRTVKPWTKYLCAAFTVTKSD</sequence>
<dbReference type="GeneID" id="9940642"/>
<name>A0A1I7VT83_LOALO</name>
<feature type="region of interest" description="Disordered" evidence="2">
    <location>
        <begin position="865"/>
        <end position="901"/>
    </location>
</feature>
<reference evidence="5" key="2">
    <citation type="submission" date="2016-11" db="UniProtKB">
        <authorList>
            <consortium name="WormBaseParasite"/>
        </authorList>
    </citation>
    <scope>IDENTIFICATION</scope>
</reference>
<dbReference type="OrthoDB" id="5826128at2759"/>
<feature type="region of interest" description="Disordered" evidence="2">
    <location>
        <begin position="569"/>
        <end position="592"/>
    </location>
</feature>
<evidence type="ECO:0000313" key="3">
    <source>
        <dbReference type="EMBL" id="EFO25233.2"/>
    </source>
</evidence>
<keyword evidence="4" id="KW-1185">Reference proteome</keyword>
<keyword evidence="1" id="KW-0175">Coiled coil</keyword>
<dbReference type="OMA" id="FGLNDWL"/>
<feature type="region of interest" description="Disordered" evidence="2">
    <location>
        <begin position="439"/>
        <end position="462"/>
    </location>
</feature>
<dbReference type="Proteomes" id="UP000095285">
    <property type="component" value="Unassembled WGS sequence"/>
</dbReference>
<dbReference type="RefSeq" id="XP_020303369.1">
    <property type="nucleotide sequence ID" value="XM_020446270.1"/>
</dbReference>
<evidence type="ECO:0000256" key="2">
    <source>
        <dbReference type="SAM" id="MobiDB-lite"/>
    </source>
</evidence>
<feature type="compositionally biased region" description="Basic and acidic residues" evidence="2">
    <location>
        <begin position="865"/>
        <end position="877"/>
    </location>
</feature>
<feature type="compositionally biased region" description="Polar residues" evidence="2">
    <location>
        <begin position="576"/>
        <end position="590"/>
    </location>
</feature>
<feature type="coiled-coil region" evidence="1">
    <location>
        <begin position="57"/>
        <end position="129"/>
    </location>
</feature>
<dbReference type="STRING" id="7209.A0A1I7VT83"/>